<organism evidence="1 2">
    <name type="scientific">Bradyrhizobium lablabi</name>
    <dbReference type="NCBI Taxonomy" id="722472"/>
    <lineage>
        <taxon>Bacteria</taxon>
        <taxon>Pseudomonadati</taxon>
        <taxon>Pseudomonadota</taxon>
        <taxon>Alphaproteobacteria</taxon>
        <taxon>Hyphomicrobiales</taxon>
        <taxon>Nitrobacteraceae</taxon>
        <taxon>Bradyrhizobium</taxon>
    </lineage>
</organism>
<dbReference type="AlphaFoldDB" id="A0A1H4Q8T7"/>
<dbReference type="SUPFAM" id="SSF160214">
    <property type="entry name" value="FlaG-like"/>
    <property type="match status" value="1"/>
</dbReference>
<dbReference type="Proteomes" id="UP000183208">
    <property type="component" value="Unassembled WGS sequence"/>
</dbReference>
<proteinExistence type="predicted"/>
<evidence type="ECO:0008006" key="3">
    <source>
        <dbReference type="Google" id="ProtNLM"/>
    </source>
</evidence>
<dbReference type="InterPro" id="IPR035924">
    <property type="entry name" value="FlaG-like_sf"/>
</dbReference>
<accession>A0A1H4Q8T7</accession>
<dbReference type="EMBL" id="FNTI01000001">
    <property type="protein sequence ID" value="SEC15938.1"/>
    <property type="molecule type" value="Genomic_DNA"/>
</dbReference>
<dbReference type="RefSeq" id="WP_074815797.1">
    <property type="nucleotide sequence ID" value="NZ_FNTI01000001.1"/>
</dbReference>
<evidence type="ECO:0000313" key="2">
    <source>
        <dbReference type="Proteomes" id="UP000183208"/>
    </source>
</evidence>
<protein>
    <recommendedName>
        <fullName evidence="3">FlaG protein</fullName>
    </recommendedName>
</protein>
<sequence length="134" mass="13976">MSTDFNIRPVGAPVAAPIAQPVSGAAQNAVATVLPASQSVAAVDASSRTGNESDAVQVSISNAAASNAAAASVTNQVVIDRDAATVVYQVVDVRTSQVVEQFPDEAVLRRRAYFHTLDLTKDAPTRLRATDRRA</sequence>
<name>A0A1H4Q8T7_9BRAD</name>
<evidence type="ECO:0000313" key="1">
    <source>
        <dbReference type="EMBL" id="SEC15938.1"/>
    </source>
</evidence>
<reference evidence="1 2" key="1">
    <citation type="submission" date="2016-10" db="EMBL/GenBank/DDBJ databases">
        <authorList>
            <person name="de Groot N.N."/>
        </authorList>
    </citation>
    <scope>NUCLEOTIDE SEQUENCE [LARGE SCALE GENOMIC DNA]</scope>
    <source>
        <strain evidence="1 2">GAS522</strain>
    </source>
</reference>
<dbReference type="OrthoDB" id="8457098at2"/>
<gene>
    <name evidence="1" type="ORF">SAMN05444171_0783</name>
</gene>